<comment type="subcellular location">
    <subcellularLocation>
        <location evidence="1">Nucleus</location>
    </subcellularLocation>
</comment>
<reference evidence="8" key="2">
    <citation type="submission" date="2020-08" db="EMBL/GenBank/DDBJ databases">
        <title>Plant Genome Project.</title>
        <authorList>
            <person name="Zhang R.-G."/>
        </authorList>
    </citation>
    <scope>NUCLEOTIDE SEQUENCE</scope>
    <source>
        <strain evidence="8">Huo1</strain>
        <tissue evidence="8">Leaf</tissue>
    </source>
</reference>
<dbReference type="SMART" id="SM00774">
    <property type="entry name" value="WRKY"/>
    <property type="match status" value="1"/>
</dbReference>
<dbReference type="Gene3D" id="2.20.25.80">
    <property type="entry name" value="WRKY domain"/>
    <property type="match status" value="1"/>
</dbReference>
<dbReference type="FunFam" id="2.20.25.80:FF:000004">
    <property type="entry name" value="WRKY transcription factor 65"/>
    <property type="match status" value="1"/>
</dbReference>
<dbReference type="Proteomes" id="UP000298416">
    <property type="component" value="Unassembled WGS sequence"/>
</dbReference>
<evidence type="ECO:0000259" key="7">
    <source>
        <dbReference type="PROSITE" id="PS50811"/>
    </source>
</evidence>
<evidence type="ECO:0000313" key="9">
    <source>
        <dbReference type="Proteomes" id="UP000298416"/>
    </source>
</evidence>
<keyword evidence="4" id="KW-0804">Transcription</keyword>
<dbReference type="PROSITE" id="PS50811">
    <property type="entry name" value="WRKY"/>
    <property type="match status" value="1"/>
</dbReference>
<protein>
    <recommendedName>
        <fullName evidence="7">WRKY domain-containing protein</fullName>
    </recommendedName>
</protein>
<reference evidence="8" key="1">
    <citation type="submission" date="2018-01" db="EMBL/GenBank/DDBJ databases">
        <authorList>
            <person name="Mao J.F."/>
        </authorList>
    </citation>
    <scope>NUCLEOTIDE SEQUENCE</scope>
    <source>
        <strain evidence="8">Huo1</strain>
        <tissue evidence="8">Leaf</tissue>
    </source>
</reference>
<dbReference type="InterPro" id="IPR044810">
    <property type="entry name" value="WRKY_plant"/>
</dbReference>
<dbReference type="PANTHER" id="PTHR32096:SF148">
    <property type="entry name" value="WRKY TRANSCRIPTION FACTOR 65 ISOFORM X1-RELATED"/>
    <property type="match status" value="1"/>
</dbReference>
<evidence type="ECO:0000256" key="1">
    <source>
        <dbReference type="ARBA" id="ARBA00004123"/>
    </source>
</evidence>
<feature type="region of interest" description="Disordered" evidence="6">
    <location>
        <begin position="369"/>
        <end position="388"/>
    </location>
</feature>
<dbReference type="GO" id="GO:0005634">
    <property type="term" value="C:nucleus"/>
    <property type="evidence" value="ECO:0007669"/>
    <property type="project" value="UniProtKB-SubCell"/>
</dbReference>
<keyword evidence="3" id="KW-0238">DNA-binding</keyword>
<proteinExistence type="predicted"/>
<sequence length="485" mass="53245">MQIAPALIAFSLDFFDASSICISSFSAHELALLQISSETISSNDLKRVNGKLRLANPQSQRIEIEHYLNTQRLAQESEVMAASLMARTKEAATEDTTKIAFLFVVMSAIEMVWSSSEASSEDEHRLIFLQRRDSIHIETVTNRLTQFDHIASLQLTEELRRGAGDRLHQKFKHAAGGGERRRRGDGKDRAAVAEAEMQVLAGAGVGRGELGGARYVDGNEEQRFGDGGDFDERSGGPDGGGRRRIRRERFDDEHNDDSSLTPPPENAADSPISGDEEAYAPFPKKRRGANKRVVVVPIGDGSRSKTEVYPPPDSWSWRKYGQKPIKGSPYPRGYYRCSSSKGCAARKQVERSRLDPTTLLITYSSNHTHPLPTTTKHHGPPPPAVAASSVAKPTLTSSDECNRQLDIEPCPADDRFVELAGEFGWMCDVGPIVVDGAALVGPAWGSNADVEFVGDEDKLLFGDLGDLPEYSMVFRRHRPCYAGTG</sequence>
<dbReference type="GO" id="GO:0003700">
    <property type="term" value="F:DNA-binding transcription factor activity"/>
    <property type="evidence" value="ECO:0007669"/>
    <property type="project" value="InterPro"/>
</dbReference>
<gene>
    <name evidence="8" type="ORF">SASPL_121665</name>
</gene>
<evidence type="ECO:0000256" key="5">
    <source>
        <dbReference type="ARBA" id="ARBA00023242"/>
    </source>
</evidence>
<dbReference type="InterPro" id="IPR003657">
    <property type="entry name" value="WRKY_dom"/>
</dbReference>
<evidence type="ECO:0000256" key="6">
    <source>
        <dbReference type="SAM" id="MobiDB-lite"/>
    </source>
</evidence>
<accession>A0A8X8ZWE6</accession>
<keyword evidence="9" id="KW-1185">Reference proteome</keyword>
<evidence type="ECO:0000256" key="3">
    <source>
        <dbReference type="ARBA" id="ARBA00023125"/>
    </source>
</evidence>
<dbReference type="Pfam" id="PF03106">
    <property type="entry name" value="WRKY"/>
    <property type="match status" value="1"/>
</dbReference>
<feature type="domain" description="WRKY" evidence="7">
    <location>
        <begin position="306"/>
        <end position="372"/>
    </location>
</feature>
<feature type="compositionally biased region" description="Basic and acidic residues" evidence="6">
    <location>
        <begin position="220"/>
        <end position="235"/>
    </location>
</feature>
<evidence type="ECO:0000256" key="4">
    <source>
        <dbReference type="ARBA" id="ARBA00023163"/>
    </source>
</evidence>
<comment type="caution">
    <text evidence="8">The sequence shown here is derived from an EMBL/GenBank/DDBJ whole genome shotgun (WGS) entry which is preliminary data.</text>
</comment>
<evidence type="ECO:0000256" key="2">
    <source>
        <dbReference type="ARBA" id="ARBA00023015"/>
    </source>
</evidence>
<dbReference type="PANTHER" id="PTHR32096">
    <property type="entry name" value="WRKY TRANSCRIPTION FACTOR 30-RELATED-RELATED"/>
    <property type="match status" value="1"/>
</dbReference>
<dbReference type="EMBL" id="PNBA02000007">
    <property type="protein sequence ID" value="KAG6419443.1"/>
    <property type="molecule type" value="Genomic_DNA"/>
</dbReference>
<dbReference type="InterPro" id="IPR036576">
    <property type="entry name" value="WRKY_dom_sf"/>
</dbReference>
<dbReference type="GO" id="GO:0000976">
    <property type="term" value="F:transcription cis-regulatory region binding"/>
    <property type="evidence" value="ECO:0007669"/>
    <property type="project" value="TreeGrafter"/>
</dbReference>
<feature type="region of interest" description="Disordered" evidence="6">
    <location>
        <begin position="218"/>
        <end position="285"/>
    </location>
</feature>
<name>A0A8X8ZWE6_SALSN</name>
<keyword evidence="5" id="KW-0539">Nucleus</keyword>
<organism evidence="8">
    <name type="scientific">Salvia splendens</name>
    <name type="common">Scarlet sage</name>
    <dbReference type="NCBI Taxonomy" id="180675"/>
    <lineage>
        <taxon>Eukaryota</taxon>
        <taxon>Viridiplantae</taxon>
        <taxon>Streptophyta</taxon>
        <taxon>Embryophyta</taxon>
        <taxon>Tracheophyta</taxon>
        <taxon>Spermatophyta</taxon>
        <taxon>Magnoliopsida</taxon>
        <taxon>eudicotyledons</taxon>
        <taxon>Gunneridae</taxon>
        <taxon>Pentapetalae</taxon>
        <taxon>asterids</taxon>
        <taxon>lamiids</taxon>
        <taxon>Lamiales</taxon>
        <taxon>Lamiaceae</taxon>
        <taxon>Nepetoideae</taxon>
        <taxon>Mentheae</taxon>
        <taxon>Salviinae</taxon>
        <taxon>Salvia</taxon>
        <taxon>Salvia subgen. Calosphace</taxon>
        <taxon>core Calosphace</taxon>
    </lineage>
</organism>
<dbReference type="AlphaFoldDB" id="A0A8X8ZWE6"/>
<dbReference type="SUPFAM" id="SSF118290">
    <property type="entry name" value="WRKY DNA-binding domain"/>
    <property type="match status" value="1"/>
</dbReference>
<keyword evidence="2" id="KW-0805">Transcription regulation</keyword>
<evidence type="ECO:0000313" key="8">
    <source>
        <dbReference type="EMBL" id="KAG6419443.1"/>
    </source>
</evidence>